<proteinExistence type="predicted"/>
<reference evidence="1" key="1">
    <citation type="submission" date="2020-02" db="EMBL/GenBank/DDBJ databases">
        <authorList>
            <person name="Enbody D E."/>
            <person name="Pettersson E M."/>
        </authorList>
    </citation>
    <scope>NUCLEOTIDE SEQUENCE [LARGE SCALE GENOMIC DNA]</scope>
</reference>
<dbReference type="Ensembl" id="ENSCPVT00000010443.2">
    <property type="protein sequence ID" value="ENSCPVP00000010000.1"/>
    <property type="gene ID" value="ENSCPVG00000007307.2"/>
</dbReference>
<name>A0A8C3Q7W5_GEOPR</name>
<evidence type="ECO:0000313" key="2">
    <source>
        <dbReference type="Proteomes" id="UP000694382"/>
    </source>
</evidence>
<reference evidence="1" key="3">
    <citation type="submission" date="2025-09" db="UniProtKB">
        <authorList>
            <consortium name="Ensembl"/>
        </authorList>
    </citation>
    <scope>IDENTIFICATION</scope>
</reference>
<dbReference type="Proteomes" id="UP000694382">
    <property type="component" value="Chromosome 10"/>
</dbReference>
<sequence length="225" mass="24749">MSPSLTGSVTGLGGRGGRLWASCFSHCTSTSLYSSMAVWASSTDECPLMFPISGFLMLTWIFLWSRCLAKFLRETLALMGSPALFFSAGLWLVSRVLSFGWKYFRAWKSLWMACPTTILSFKIFRIWKSHRGVCLQPHLGGLTARLPVGAQQPLLLQHGPARHEPLVLSAPLLAASLRRARTLWGLSAAPMGALQGGHGDLRGGQQRGHLSFAWWHSCGRVHRGP</sequence>
<dbReference type="AlphaFoldDB" id="A0A8C3Q7W5"/>
<evidence type="ECO:0000313" key="1">
    <source>
        <dbReference type="Ensembl" id="ENSCPVP00000010000.1"/>
    </source>
</evidence>
<organism evidence="1 2">
    <name type="scientific">Geospiza parvula</name>
    <name type="common">Small tree-finch</name>
    <name type="synonym">Camarhynchus parvulus</name>
    <dbReference type="NCBI Taxonomy" id="87175"/>
    <lineage>
        <taxon>Eukaryota</taxon>
        <taxon>Metazoa</taxon>
        <taxon>Chordata</taxon>
        <taxon>Craniata</taxon>
        <taxon>Vertebrata</taxon>
        <taxon>Euteleostomi</taxon>
        <taxon>Archelosauria</taxon>
        <taxon>Archosauria</taxon>
        <taxon>Dinosauria</taxon>
        <taxon>Saurischia</taxon>
        <taxon>Theropoda</taxon>
        <taxon>Coelurosauria</taxon>
        <taxon>Aves</taxon>
        <taxon>Neognathae</taxon>
        <taxon>Neoaves</taxon>
        <taxon>Telluraves</taxon>
        <taxon>Australaves</taxon>
        <taxon>Passeriformes</taxon>
        <taxon>Thraupidae</taxon>
        <taxon>Camarhynchus</taxon>
    </lineage>
</organism>
<reference evidence="1" key="2">
    <citation type="submission" date="2025-08" db="UniProtKB">
        <authorList>
            <consortium name="Ensembl"/>
        </authorList>
    </citation>
    <scope>IDENTIFICATION</scope>
</reference>
<protein>
    <submittedName>
        <fullName evidence="1">Uncharacterized protein</fullName>
    </submittedName>
</protein>
<accession>A0A8C3Q7W5</accession>
<keyword evidence="2" id="KW-1185">Reference proteome</keyword>